<keyword evidence="1" id="KW-0472">Membrane</keyword>
<accession>A0A345NMX7</accession>
<feature type="transmembrane region" description="Helical" evidence="1">
    <location>
        <begin position="54"/>
        <end position="74"/>
    </location>
</feature>
<feature type="transmembrane region" description="Helical" evidence="1">
    <location>
        <begin position="215"/>
        <end position="234"/>
    </location>
</feature>
<evidence type="ECO:0008006" key="4">
    <source>
        <dbReference type="Google" id="ProtNLM"/>
    </source>
</evidence>
<proteinExistence type="predicted"/>
<evidence type="ECO:0000313" key="2">
    <source>
        <dbReference type="EMBL" id="AXH96385.1"/>
    </source>
</evidence>
<feature type="transmembrane region" description="Helical" evidence="1">
    <location>
        <begin position="28"/>
        <end position="48"/>
    </location>
</feature>
<dbReference type="Proteomes" id="UP000253790">
    <property type="component" value="Chromosome"/>
</dbReference>
<dbReference type="RefSeq" id="WP_114928150.1">
    <property type="nucleotide sequence ID" value="NZ_CP031229.1"/>
</dbReference>
<dbReference type="OrthoDB" id="2052735at2"/>
<keyword evidence="1" id="KW-0812">Transmembrane</keyword>
<feature type="transmembrane region" description="Helical" evidence="1">
    <location>
        <begin position="157"/>
        <end position="178"/>
    </location>
</feature>
<feature type="transmembrane region" description="Helical" evidence="1">
    <location>
        <begin position="126"/>
        <end position="151"/>
    </location>
</feature>
<evidence type="ECO:0000313" key="3">
    <source>
        <dbReference type="Proteomes" id="UP000253790"/>
    </source>
</evidence>
<feature type="transmembrane region" description="Helical" evidence="1">
    <location>
        <begin position="185"/>
        <end position="203"/>
    </location>
</feature>
<dbReference type="EMBL" id="CP031229">
    <property type="protein sequence ID" value="AXH96385.1"/>
    <property type="molecule type" value="Genomic_DNA"/>
</dbReference>
<evidence type="ECO:0000256" key="1">
    <source>
        <dbReference type="SAM" id="Phobius"/>
    </source>
</evidence>
<organism evidence="2 3">
    <name type="scientific">Ornithinimicrobium avium</name>
    <dbReference type="NCBI Taxonomy" id="2283195"/>
    <lineage>
        <taxon>Bacteria</taxon>
        <taxon>Bacillati</taxon>
        <taxon>Actinomycetota</taxon>
        <taxon>Actinomycetes</taxon>
        <taxon>Micrococcales</taxon>
        <taxon>Ornithinimicrobiaceae</taxon>
        <taxon>Ornithinimicrobium</taxon>
    </lineage>
</organism>
<gene>
    <name evidence="2" type="ORF">DV701_09870</name>
</gene>
<keyword evidence="3" id="KW-1185">Reference proteome</keyword>
<dbReference type="AlphaFoldDB" id="A0A345NMX7"/>
<protein>
    <recommendedName>
        <fullName evidence="4">Small-conductance mechanosensitive channel</fullName>
    </recommendedName>
</protein>
<dbReference type="KEGG" id="orn:DV701_09870"/>
<name>A0A345NMX7_9MICO</name>
<reference evidence="2 3" key="1">
    <citation type="submission" date="2018-07" db="EMBL/GenBank/DDBJ databases">
        <title>Complete genome sequencing of Ornithinimicrobium sp. AMA3305.</title>
        <authorList>
            <person name="Bae J.-W."/>
        </authorList>
    </citation>
    <scope>NUCLEOTIDE SEQUENCE [LARGE SCALE GENOMIC DNA]</scope>
    <source>
        <strain evidence="2 3">AMA3305</strain>
    </source>
</reference>
<keyword evidence="1" id="KW-1133">Transmembrane helix</keyword>
<sequence>MDTPDLTTQQHHDYDHAYYRKVHDRGRLSLLVALVGSFAIPFYLSVVLGHGVDVTTLTAGMIFVLGFVGIIWIVEPISYYPVLGPVGNYMSFLSGNIGNMRMPVVGGVQKALDAEPGTKRAELAAVYGLAASTITNLVILFVVIIGGTFIVQALPDSVLAAFTYAIPGIVGAMIYAFGSKLSPRNIVIVVVLGLLIVQAIRLVGQVSEGAGRLLGTGQVGIAAAVAIVVALLLARREGPAQDPEVEDPGE</sequence>